<accession>A0A7J8J0X8</accession>
<keyword evidence="2" id="KW-1185">Reference proteome</keyword>
<dbReference type="AlphaFoldDB" id="A0A7J8J0X8"/>
<dbReference type="EMBL" id="JACASF010000003">
    <property type="protein sequence ID" value="KAF6489985.1"/>
    <property type="molecule type" value="Genomic_DNA"/>
</dbReference>
<protein>
    <submittedName>
        <fullName evidence="1">Uncharacterized protein</fullName>
    </submittedName>
</protein>
<dbReference type="InParanoid" id="A0A7J8J0X8"/>
<reference evidence="1 2" key="1">
    <citation type="journal article" date="2020" name="Nature">
        <title>Six reference-quality genomes reveal evolution of bat adaptations.</title>
        <authorList>
            <person name="Jebb D."/>
            <person name="Huang Z."/>
            <person name="Pippel M."/>
            <person name="Hughes G.M."/>
            <person name="Lavrichenko K."/>
            <person name="Devanna P."/>
            <person name="Winkler S."/>
            <person name="Jermiin L.S."/>
            <person name="Skirmuntt E.C."/>
            <person name="Katzourakis A."/>
            <person name="Burkitt-Gray L."/>
            <person name="Ray D.A."/>
            <person name="Sullivan K.A.M."/>
            <person name="Roscito J.G."/>
            <person name="Kirilenko B.M."/>
            <person name="Davalos L.M."/>
            <person name="Corthals A.P."/>
            <person name="Power M.L."/>
            <person name="Jones G."/>
            <person name="Ransome R.D."/>
            <person name="Dechmann D.K.N."/>
            <person name="Locatelli A.G."/>
            <person name="Puechmaille S.J."/>
            <person name="Fedrigo O."/>
            <person name="Jarvis E.D."/>
            <person name="Hiller M."/>
            <person name="Vernes S.C."/>
            <person name="Myers E.W."/>
            <person name="Teeling E.C."/>
        </authorList>
    </citation>
    <scope>NUCLEOTIDE SEQUENCE [LARGE SCALE GENOMIC DNA]</scope>
    <source>
        <strain evidence="1">MMolMol1</strain>
        <tissue evidence="1">Muscle</tissue>
    </source>
</reference>
<sequence>MPPDACRHACNLALRFWLPLGEQNNWPEEEQCCPFLVKRRTLLYFFGQAMLFPGQDTIIFLMIEFQQAPNWSLGLASCSLPPPSIFHTEEPFQSFENAYFITALLMITTRQRLSLGYRIHSRLCCTAHEAPMACSQPTAALRLRTWREERWDLRFPIHLCSPPPPPPASLPLLRLTPILHQKWTHCGNDPHSPLVCSYPQFASPAALCTPANPRPSLALGIDHTLVCLLVHFPPDCESRAGQLSLHLWAPLSGIGRH</sequence>
<evidence type="ECO:0000313" key="1">
    <source>
        <dbReference type="EMBL" id="KAF6489985.1"/>
    </source>
</evidence>
<organism evidence="1 2">
    <name type="scientific">Molossus molossus</name>
    <name type="common">Pallas' mastiff bat</name>
    <name type="synonym">Vespertilio molossus</name>
    <dbReference type="NCBI Taxonomy" id="27622"/>
    <lineage>
        <taxon>Eukaryota</taxon>
        <taxon>Metazoa</taxon>
        <taxon>Chordata</taxon>
        <taxon>Craniata</taxon>
        <taxon>Vertebrata</taxon>
        <taxon>Euteleostomi</taxon>
        <taxon>Mammalia</taxon>
        <taxon>Eutheria</taxon>
        <taxon>Laurasiatheria</taxon>
        <taxon>Chiroptera</taxon>
        <taxon>Yangochiroptera</taxon>
        <taxon>Molossidae</taxon>
        <taxon>Molossus</taxon>
    </lineage>
</organism>
<evidence type="ECO:0000313" key="2">
    <source>
        <dbReference type="Proteomes" id="UP000550707"/>
    </source>
</evidence>
<dbReference type="Proteomes" id="UP000550707">
    <property type="component" value="Unassembled WGS sequence"/>
</dbReference>
<proteinExistence type="predicted"/>
<comment type="caution">
    <text evidence="1">The sequence shown here is derived from an EMBL/GenBank/DDBJ whole genome shotgun (WGS) entry which is preliminary data.</text>
</comment>
<gene>
    <name evidence="1" type="ORF">HJG59_010365</name>
</gene>
<name>A0A7J8J0X8_MOLMO</name>